<sequence>MTVKKCRPRGINPVELQWLKPLLPAESKRKQEEHLPALEPNQVPSLIKALVAKGSATALVYRVG</sequence>
<protein>
    <submittedName>
        <fullName evidence="1">Uncharacterized protein</fullName>
    </submittedName>
</protein>
<organism evidence="1">
    <name type="scientific">gut metagenome</name>
    <dbReference type="NCBI Taxonomy" id="749906"/>
    <lineage>
        <taxon>unclassified sequences</taxon>
        <taxon>metagenomes</taxon>
        <taxon>organismal metagenomes</taxon>
    </lineage>
</organism>
<accession>J9FDX0</accession>
<evidence type="ECO:0000313" key="1">
    <source>
        <dbReference type="EMBL" id="EJW93086.1"/>
    </source>
</evidence>
<dbReference type="EMBL" id="AMCI01007172">
    <property type="protein sequence ID" value="EJW93086.1"/>
    <property type="molecule type" value="Genomic_DNA"/>
</dbReference>
<dbReference type="AlphaFoldDB" id="J9FDX0"/>
<name>J9FDX0_9ZZZZ</name>
<proteinExistence type="predicted"/>
<gene>
    <name evidence="1" type="ORF">EVA_18807</name>
</gene>
<comment type="caution">
    <text evidence="1">The sequence shown here is derived from an EMBL/GenBank/DDBJ whole genome shotgun (WGS) entry which is preliminary data.</text>
</comment>
<reference evidence="1" key="1">
    <citation type="journal article" date="2012" name="PLoS ONE">
        <title>Gene sets for utilization of primary and secondary nutrition supplies in the distal gut of endangered iberian lynx.</title>
        <authorList>
            <person name="Alcaide M."/>
            <person name="Messina E."/>
            <person name="Richter M."/>
            <person name="Bargiela R."/>
            <person name="Peplies J."/>
            <person name="Huws S.A."/>
            <person name="Newbold C.J."/>
            <person name="Golyshin P.N."/>
            <person name="Simon M.A."/>
            <person name="Lopez G."/>
            <person name="Yakimov M.M."/>
            <person name="Ferrer M."/>
        </authorList>
    </citation>
    <scope>NUCLEOTIDE SEQUENCE</scope>
</reference>